<evidence type="ECO:0000313" key="1">
    <source>
        <dbReference type="EMBL" id="VUZ85697.1"/>
    </source>
</evidence>
<accession>A0A564ZLG0</accession>
<dbReference type="EMBL" id="CABIKM010000031">
    <property type="protein sequence ID" value="VUZ85697.1"/>
    <property type="molecule type" value="Genomic_DNA"/>
</dbReference>
<reference evidence="1 2" key="1">
    <citation type="submission" date="2019-07" db="EMBL/GenBank/DDBJ databases">
        <authorList>
            <person name="Cremers G."/>
        </authorList>
    </citation>
    <scope>NUCLEOTIDE SEQUENCE [LARGE SCALE GENOMIC DNA]</scope>
</reference>
<keyword evidence="2" id="KW-1185">Reference proteome</keyword>
<gene>
    <name evidence="1" type="ORF">MELA_02082</name>
</gene>
<sequence>MRKWLGIPLSFLFVLGLFVPAWANSELTPGGRLFFPLWDVSTPNRLTFIVVTREALNETQTIKSRLTGTADGAVAKKIWYLQGTGNCIPRGVNGAVGSAEEGSGSINRTDLGGTSFPPETAKGVFVDDVHFEYYGKSCNSSDETVHMSCGDVDLFLLASYDNATRKPRIAFADVAAEGRGALDVHLVTNSTRDPAERKLEDSLMGHAIISDLSEGWAAVYPAAAAKATSCFICSLIDGGEPVGYENYPMEVYLPWSYADLWAAPGGTLRNVLSLWGPGLLPADNLSDTTISLSWKWWDGRERWKEGSKIKHSVIAPLGGPGIAGLDSPLDTAGFVVTNFTCDHAPGGGVTGFGSAPMSGKAENDGFPRVGSAAGGQGCGPGNAAGVLSAADPEHTSDNFESAPDIDAVGHSIQQSTSLGWWRFQLRRDQDAPIGFNPVLDHSGRGLVGVVLSTSGGTTPFFSVGDSWRLWHKDPCKVAQSAQTMGPPNVRDAGIRAAVGPDSGDVISIFNALPFSVEKKVCDGRGEDLVSLTEQ</sequence>
<organism evidence="1 2">
    <name type="scientific">Candidatus Methylomirabilis lanthanidiphila</name>
    <dbReference type="NCBI Taxonomy" id="2211376"/>
    <lineage>
        <taxon>Bacteria</taxon>
        <taxon>Candidatus Methylomirabilota</taxon>
        <taxon>Candidatus Methylomirabilia</taxon>
        <taxon>Candidatus Methylomirabilales</taxon>
        <taxon>Candidatus Methylomirabilaceae</taxon>
        <taxon>Candidatus Methylomirabilis</taxon>
    </lineage>
</organism>
<proteinExistence type="predicted"/>
<protein>
    <submittedName>
        <fullName evidence="1">Uncharacterized protein</fullName>
    </submittedName>
</protein>
<name>A0A564ZLG0_9BACT</name>
<evidence type="ECO:0000313" key="2">
    <source>
        <dbReference type="Proteomes" id="UP000334340"/>
    </source>
</evidence>
<dbReference type="AlphaFoldDB" id="A0A564ZLG0"/>
<dbReference type="Proteomes" id="UP000334340">
    <property type="component" value="Unassembled WGS sequence"/>
</dbReference>